<dbReference type="Gene3D" id="3.90.1580.10">
    <property type="entry name" value="paralog of FGE (formylglycine-generating enzyme)"/>
    <property type="match status" value="1"/>
</dbReference>
<organism evidence="10 11">
    <name type="scientific">Coccidioides immitis (strain RS)</name>
    <name type="common">Valley fever fungus</name>
    <dbReference type="NCBI Taxonomy" id="246410"/>
    <lineage>
        <taxon>Eukaryota</taxon>
        <taxon>Fungi</taxon>
        <taxon>Dikarya</taxon>
        <taxon>Ascomycota</taxon>
        <taxon>Pezizomycotina</taxon>
        <taxon>Eurotiomycetes</taxon>
        <taxon>Eurotiomycetidae</taxon>
        <taxon>Onygenales</taxon>
        <taxon>Onygenaceae</taxon>
        <taxon>Coccidioides</taxon>
    </lineage>
</organism>
<dbReference type="Gene3D" id="3.40.50.150">
    <property type="entry name" value="Vaccinia Virus protein VP39"/>
    <property type="match status" value="1"/>
</dbReference>
<gene>
    <name evidence="10" type="ORF">CIMG_00276</name>
</gene>
<dbReference type="VEuPathDB" id="FungiDB:CIMG_00276"/>
<dbReference type="InterPro" id="IPR005532">
    <property type="entry name" value="SUMF_dom"/>
</dbReference>
<dbReference type="InterPro" id="IPR042095">
    <property type="entry name" value="SUMF_sf"/>
</dbReference>
<evidence type="ECO:0000256" key="1">
    <source>
        <dbReference type="ARBA" id="ARBA00022603"/>
    </source>
</evidence>
<evidence type="ECO:0000259" key="9">
    <source>
        <dbReference type="Pfam" id="PF12867"/>
    </source>
</evidence>
<keyword evidence="2" id="KW-0808">Transferase</keyword>
<dbReference type="NCBIfam" id="TIGR03439">
    <property type="entry name" value="methyl_EasF"/>
    <property type="match status" value="1"/>
</dbReference>
<evidence type="ECO:0000256" key="4">
    <source>
        <dbReference type="ARBA" id="ARBA00023004"/>
    </source>
</evidence>
<keyword evidence="1" id="KW-0489">Methyltransferase</keyword>
<dbReference type="InterPro" id="IPR024775">
    <property type="entry name" value="DinB-like"/>
</dbReference>
<feature type="region of interest" description="Disordered" evidence="6">
    <location>
        <begin position="597"/>
        <end position="622"/>
    </location>
</feature>
<feature type="compositionally biased region" description="Polar residues" evidence="6">
    <location>
        <begin position="612"/>
        <end position="622"/>
    </location>
</feature>
<evidence type="ECO:0000313" key="11">
    <source>
        <dbReference type="Proteomes" id="UP000001261"/>
    </source>
</evidence>
<dbReference type="PANTHER" id="PTHR43397:SF1">
    <property type="entry name" value="ERGOTHIONEINE BIOSYNTHESIS PROTEIN 1"/>
    <property type="match status" value="1"/>
</dbReference>
<reference evidence="11" key="1">
    <citation type="journal article" date="2009" name="Genome Res.">
        <title>Comparative genomic analyses of the human fungal pathogens Coccidioides and their relatives.</title>
        <authorList>
            <person name="Sharpton T.J."/>
            <person name="Stajich J.E."/>
            <person name="Rounsley S.D."/>
            <person name="Gardner M.J."/>
            <person name="Wortman J.R."/>
            <person name="Jordar V.S."/>
            <person name="Maiti R."/>
            <person name="Kodira C.D."/>
            <person name="Neafsey D.E."/>
            <person name="Zeng Q."/>
            <person name="Hung C.-Y."/>
            <person name="McMahan C."/>
            <person name="Muszewska A."/>
            <person name="Grynberg M."/>
            <person name="Mandel M.A."/>
            <person name="Kellner E.M."/>
            <person name="Barker B.M."/>
            <person name="Galgiani J.N."/>
            <person name="Orbach M.J."/>
            <person name="Kirkland T.N."/>
            <person name="Cole G.T."/>
            <person name="Henn M.R."/>
            <person name="Birren B.W."/>
            <person name="Taylor J.W."/>
        </authorList>
    </citation>
    <scope>NUCLEOTIDE SEQUENCE [LARGE SCALE GENOMIC DNA]</scope>
    <source>
        <strain evidence="11">RS</strain>
    </source>
</reference>
<evidence type="ECO:0000259" key="7">
    <source>
        <dbReference type="Pfam" id="PF03781"/>
    </source>
</evidence>
<evidence type="ECO:0000256" key="3">
    <source>
        <dbReference type="ARBA" id="ARBA00023002"/>
    </source>
</evidence>
<dbReference type="InParanoid" id="A0A0E1RZ71"/>
<keyword evidence="3" id="KW-0560">Oxidoreductase</keyword>
<evidence type="ECO:0000256" key="6">
    <source>
        <dbReference type="SAM" id="MobiDB-lite"/>
    </source>
</evidence>
<feature type="compositionally biased region" description="Polar residues" evidence="6">
    <location>
        <begin position="732"/>
        <end position="741"/>
    </location>
</feature>
<dbReference type="SUPFAM" id="SSF56436">
    <property type="entry name" value="C-type lectin-like"/>
    <property type="match status" value="1"/>
</dbReference>
<evidence type="ECO:0000313" key="10">
    <source>
        <dbReference type="EMBL" id="EAS34922.1"/>
    </source>
</evidence>
<comment type="pathway">
    <text evidence="5">Amino-acid biosynthesis; ergothioneine biosynthesis.</text>
</comment>
<feature type="domain" description="Histidine-specific methyltransferase SAM-dependent" evidence="8">
    <location>
        <begin position="23"/>
        <end position="328"/>
    </location>
</feature>
<dbReference type="GeneID" id="4565675"/>
<name>A0A0E1RZ71_COCIM</name>
<dbReference type="RefSeq" id="XP_001246505.1">
    <property type="nucleotide sequence ID" value="XM_001246504.2"/>
</dbReference>
<reference evidence="11" key="2">
    <citation type="journal article" date="2010" name="Genome Res.">
        <title>Population genomic sequencing of Coccidioides fungi reveals recent hybridization and transposon control.</title>
        <authorList>
            <person name="Neafsey D.E."/>
            <person name="Barker B.M."/>
            <person name="Sharpton T.J."/>
            <person name="Stajich J.E."/>
            <person name="Park D.J."/>
            <person name="Whiston E."/>
            <person name="Hung C.-Y."/>
            <person name="McMahan C."/>
            <person name="White J."/>
            <person name="Sykes S."/>
            <person name="Heiman D."/>
            <person name="Young S."/>
            <person name="Zeng Q."/>
            <person name="Abouelleil A."/>
            <person name="Aftuck L."/>
            <person name="Bessette D."/>
            <person name="Brown A."/>
            <person name="FitzGerald M."/>
            <person name="Lui A."/>
            <person name="Macdonald J.P."/>
            <person name="Priest M."/>
            <person name="Orbach M.J."/>
            <person name="Galgiani J.N."/>
            <person name="Kirkland T.N."/>
            <person name="Cole G.T."/>
            <person name="Birren B.W."/>
            <person name="Henn M.R."/>
            <person name="Taylor J.W."/>
            <person name="Rounsley S.D."/>
        </authorList>
    </citation>
    <scope>GENOME REANNOTATION</scope>
    <source>
        <strain evidence="11">RS</strain>
    </source>
</reference>
<dbReference type="PANTHER" id="PTHR43397">
    <property type="entry name" value="ERGOTHIONEINE BIOSYNTHESIS PROTEIN 1"/>
    <property type="match status" value="1"/>
</dbReference>
<feature type="domain" description="DinB-like" evidence="9">
    <location>
        <begin position="352"/>
        <end position="489"/>
    </location>
</feature>
<evidence type="ECO:0000256" key="2">
    <source>
        <dbReference type="ARBA" id="ARBA00022679"/>
    </source>
</evidence>
<dbReference type="Pfam" id="PF12867">
    <property type="entry name" value="DinB_2"/>
    <property type="match status" value="1"/>
</dbReference>
<dbReference type="GO" id="GO:0008168">
    <property type="term" value="F:methyltransferase activity"/>
    <property type="evidence" value="ECO:0007669"/>
    <property type="project" value="UniProtKB-KW"/>
</dbReference>
<dbReference type="OrthoDB" id="659at2759"/>
<dbReference type="InterPro" id="IPR029063">
    <property type="entry name" value="SAM-dependent_MTases_sf"/>
</dbReference>
<dbReference type="Proteomes" id="UP000001261">
    <property type="component" value="Unassembled WGS sequence"/>
</dbReference>
<dbReference type="InterPro" id="IPR019257">
    <property type="entry name" value="MeTrfase_dom"/>
</dbReference>
<dbReference type="AlphaFoldDB" id="A0A0E1RZ71"/>
<evidence type="ECO:0008006" key="12">
    <source>
        <dbReference type="Google" id="ProtNLM"/>
    </source>
</evidence>
<evidence type="ECO:0000259" key="8">
    <source>
        <dbReference type="Pfam" id="PF10017"/>
    </source>
</evidence>
<protein>
    <recommendedName>
        <fullName evidence="12">DUF323 domain-containing protein</fullName>
    </recommendedName>
</protein>
<sequence>MGLAMGGVNIIDIRRNNLNNSLAKEVTRGLDPKNGTQRSLPTLLLYNTEGLRLFEEITYLDEYYLTNAEIEVLTTHAVSIVERVPENSQLVELGSGNLRKVEILLNEFERTKKLVEYLALDVSLEELDRTFAELPSKSYKYVKCGGLLGTYDDALSWLKRSENRRKPTWVMSMGSSIGNFTRSEAAQFLGGFARTLGADDALLIGLDSCKDPQKVFRAYNDSKNVTREFYLNGLANANSILGFEAFKREDWDVVGIYDEVDGCHKAYYTPTRDVTIEAWSFTKGERIFFEQAFKYAEKEYQTLWQQAGLTSTARFTSSTGDHNIHLLSSSPYILPTQPAEYAATLTPSLKEFEALWKLWDTVTTGMLPRNELLSKPINLRNALIFYLGHIPTFLDMHITRATDGQPTEPKSYWSIFERGIDPDVDDPRKCHDHSEIPDAWPPVEEILQFQTTVRNRARSLLQKSQNTTNRRIHEALWIGFEHEAMHLETFLYMLLQSDKVCPPPEIPTPDFEYLAMRSAQESVPNEWFIVPEQTIWIGLDDPDPTRIPFRSFGWDNEKPQRTAKVSSFEAKGRPITNGEYCRYLEANKLATVPASWTNSSSGLSEPNGHAASHTNGTNGRETSEASAFSHLLSKYHVRTVFGPVPLRFALDWPVIASYNELERYANWVNCRIPTFEEARSIYQYSVFLKDQEIGVQSSLIDASSNDMEGPPRDLNGFVEHRNGRPRAPDHQPVSQPPSTQMPVNVDLDGYNVGFKHWHPTPVTQNGNKLSGQGGMGGAWEWTSSTLEAHEGFKAMDLYPAYTADFFDGKHNIVLGGSWATHPRIAGRTTFVNWYQRNYPYVWAGARLVRDI</sequence>
<dbReference type="Pfam" id="PF10017">
    <property type="entry name" value="Methyltransf_33"/>
    <property type="match status" value="1"/>
</dbReference>
<dbReference type="InterPro" id="IPR016187">
    <property type="entry name" value="CTDL_fold"/>
</dbReference>
<dbReference type="STRING" id="246410.A0A0E1RZ71"/>
<dbReference type="Pfam" id="PF03781">
    <property type="entry name" value="FGE-sulfatase"/>
    <property type="match status" value="2"/>
</dbReference>
<feature type="domain" description="Sulfatase-modifying factor enzyme-like" evidence="7">
    <location>
        <begin position="753"/>
        <end position="849"/>
    </location>
</feature>
<dbReference type="InterPro" id="IPR051128">
    <property type="entry name" value="EgtD_Methyltrsf_superfamily"/>
</dbReference>
<feature type="region of interest" description="Disordered" evidence="6">
    <location>
        <begin position="717"/>
        <end position="741"/>
    </location>
</feature>
<feature type="domain" description="Sulfatase-modifying factor enzyme-like" evidence="7">
    <location>
        <begin position="552"/>
        <end position="677"/>
    </location>
</feature>
<dbReference type="EMBL" id="GG704911">
    <property type="protein sequence ID" value="EAS34922.1"/>
    <property type="molecule type" value="Genomic_DNA"/>
</dbReference>
<evidence type="ECO:0000256" key="5">
    <source>
        <dbReference type="ARBA" id="ARBA00037882"/>
    </source>
</evidence>
<dbReference type="OMA" id="FKHWHPT"/>
<dbReference type="InterPro" id="IPR017805">
    <property type="entry name" value="SAM_MeTrfase_EasF-type_put"/>
</dbReference>
<accession>A0A0E1RZ71</accession>
<keyword evidence="11" id="KW-1185">Reference proteome</keyword>
<keyword evidence="4" id="KW-0408">Iron</keyword>
<dbReference type="KEGG" id="cim:CIMG_00276"/>
<proteinExistence type="predicted"/>
<feature type="compositionally biased region" description="Basic and acidic residues" evidence="6">
    <location>
        <begin position="718"/>
        <end position="729"/>
    </location>
</feature>
<dbReference type="GO" id="GO:0032259">
    <property type="term" value="P:methylation"/>
    <property type="evidence" value="ECO:0007669"/>
    <property type="project" value="UniProtKB-KW"/>
</dbReference>